<feature type="chain" id="PRO_5045822457" evidence="13">
    <location>
        <begin position="18"/>
        <end position="263"/>
    </location>
</feature>
<gene>
    <name evidence="16" type="primary">LOC106819902</name>
</gene>
<dbReference type="Pfam" id="PF00060">
    <property type="entry name" value="Lig_chan"/>
    <property type="match status" value="1"/>
</dbReference>
<evidence type="ECO:0000256" key="8">
    <source>
        <dbReference type="ARBA" id="ARBA00023170"/>
    </source>
</evidence>
<keyword evidence="6" id="KW-0406">Ion transport</keyword>
<feature type="non-terminal residue" evidence="16">
    <location>
        <position position="263"/>
    </location>
</feature>
<feature type="transmembrane region" description="Helical" evidence="12">
    <location>
        <begin position="244"/>
        <end position="262"/>
    </location>
</feature>
<dbReference type="PANTHER" id="PTHR18966">
    <property type="entry name" value="IONOTROPIC GLUTAMATE RECEPTOR"/>
    <property type="match status" value="1"/>
</dbReference>
<keyword evidence="11" id="KW-0407">Ion channel</keyword>
<comment type="subcellular location">
    <subcellularLocation>
        <location evidence="1">Membrane</location>
        <topology evidence="1">Multi-pass membrane protein</topology>
    </subcellularLocation>
</comment>
<evidence type="ECO:0000256" key="11">
    <source>
        <dbReference type="ARBA" id="ARBA00023303"/>
    </source>
</evidence>
<evidence type="ECO:0000256" key="4">
    <source>
        <dbReference type="ARBA" id="ARBA00022692"/>
    </source>
</evidence>
<keyword evidence="7 12" id="KW-0472">Membrane</keyword>
<evidence type="ECO:0000313" key="15">
    <source>
        <dbReference type="Proteomes" id="UP000695022"/>
    </source>
</evidence>
<dbReference type="InterPro" id="IPR015683">
    <property type="entry name" value="Ionotropic_Glu_rcpt"/>
</dbReference>
<evidence type="ECO:0000256" key="13">
    <source>
        <dbReference type="SAM" id="SignalP"/>
    </source>
</evidence>
<comment type="similarity">
    <text evidence="2">Belongs to the glutamate-gated ion channel (TC 1.A.10.1) family.</text>
</comment>
<keyword evidence="10" id="KW-1071">Ligand-gated ion channel</keyword>
<keyword evidence="3" id="KW-0813">Transport</keyword>
<reference evidence="16" key="1">
    <citation type="submission" date="2025-08" db="UniProtKB">
        <authorList>
            <consortium name="RefSeq"/>
        </authorList>
    </citation>
    <scope>IDENTIFICATION</scope>
</reference>
<evidence type="ECO:0000256" key="3">
    <source>
        <dbReference type="ARBA" id="ARBA00022448"/>
    </source>
</evidence>
<evidence type="ECO:0000256" key="9">
    <source>
        <dbReference type="ARBA" id="ARBA00023180"/>
    </source>
</evidence>
<keyword evidence="4 12" id="KW-0812">Transmembrane</keyword>
<keyword evidence="13" id="KW-0732">Signal</keyword>
<evidence type="ECO:0000256" key="1">
    <source>
        <dbReference type="ARBA" id="ARBA00004141"/>
    </source>
</evidence>
<dbReference type="Proteomes" id="UP000695022">
    <property type="component" value="Unplaced"/>
</dbReference>
<keyword evidence="8" id="KW-0675">Receptor</keyword>
<dbReference type="GeneID" id="106819902"/>
<evidence type="ECO:0000256" key="6">
    <source>
        <dbReference type="ARBA" id="ARBA00023065"/>
    </source>
</evidence>
<evidence type="ECO:0000313" key="16">
    <source>
        <dbReference type="RefSeq" id="XP_014679962.1"/>
    </source>
</evidence>
<keyword evidence="9" id="KW-0325">Glycoprotein</keyword>
<evidence type="ECO:0000256" key="2">
    <source>
        <dbReference type="ARBA" id="ARBA00008685"/>
    </source>
</evidence>
<dbReference type="SUPFAM" id="SSF53850">
    <property type="entry name" value="Periplasmic binding protein-like II"/>
    <property type="match status" value="1"/>
</dbReference>
<accession>A0ABM1F691</accession>
<dbReference type="InterPro" id="IPR001320">
    <property type="entry name" value="Iontro_rcpt_C"/>
</dbReference>
<dbReference type="Gene3D" id="1.10.287.70">
    <property type="match status" value="1"/>
</dbReference>
<evidence type="ECO:0000256" key="10">
    <source>
        <dbReference type="ARBA" id="ARBA00023286"/>
    </source>
</evidence>
<organism evidence="15 16">
    <name type="scientific">Priapulus caudatus</name>
    <name type="common">Priapulid worm</name>
    <dbReference type="NCBI Taxonomy" id="37621"/>
    <lineage>
        <taxon>Eukaryota</taxon>
        <taxon>Metazoa</taxon>
        <taxon>Ecdysozoa</taxon>
        <taxon>Scalidophora</taxon>
        <taxon>Priapulida</taxon>
        <taxon>Priapulimorpha</taxon>
        <taxon>Priapulimorphida</taxon>
        <taxon>Priapulidae</taxon>
        <taxon>Priapulus</taxon>
    </lineage>
</organism>
<keyword evidence="5 12" id="KW-1133">Transmembrane helix</keyword>
<evidence type="ECO:0000256" key="5">
    <source>
        <dbReference type="ARBA" id="ARBA00022989"/>
    </source>
</evidence>
<dbReference type="Gene3D" id="3.40.190.10">
    <property type="entry name" value="Periplasmic binding protein-like II"/>
    <property type="match status" value="1"/>
</dbReference>
<feature type="signal peptide" evidence="13">
    <location>
        <begin position="1"/>
        <end position="17"/>
    </location>
</feature>
<sequence>MSVILAVTSVCVAVTMAAHLSLTPMPSNGSSAADLGLCSPWYRASERLFLMSKDVRIPPARASLNLSGVHLKVALWSCSNHTDFYLGSRVLKELSTFMYFTYTVTARCYGFDGIVAGIAAGEIDIAAYLRITEQRQRFVSFLHPLAESRYSFMIRAERVGEVAPLTILAPFHYSTWLFVFGYLLACVTMLTLYEGWSSRGQGRGPGRRERSWVEASSRYVMFKLGSGLQQGGTYNAVDMPSRMLVGWWWLFALVITATYSATL</sequence>
<keyword evidence="15" id="KW-1185">Reference proteome</keyword>
<evidence type="ECO:0000259" key="14">
    <source>
        <dbReference type="Pfam" id="PF00060"/>
    </source>
</evidence>
<name>A0ABM1F691_PRICU</name>
<feature type="domain" description="Ionotropic glutamate receptor C-terminal" evidence="14">
    <location>
        <begin position="173"/>
        <end position="263"/>
    </location>
</feature>
<feature type="transmembrane region" description="Helical" evidence="12">
    <location>
        <begin position="173"/>
        <end position="193"/>
    </location>
</feature>
<dbReference type="RefSeq" id="XP_014679962.1">
    <property type="nucleotide sequence ID" value="XM_014824476.1"/>
</dbReference>
<evidence type="ECO:0000256" key="7">
    <source>
        <dbReference type="ARBA" id="ARBA00023136"/>
    </source>
</evidence>
<proteinExistence type="inferred from homology"/>
<evidence type="ECO:0000256" key="12">
    <source>
        <dbReference type="SAM" id="Phobius"/>
    </source>
</evidence>
<protein>
    <submittedName>
        <fullName evidence="16">Glutamate receptor ionotropic, delta-2-like</fullName>
    </submittedName>
</protein>